<evidence type="ECO:0000256" key="13">
    <source>
        <dbReference type="RuleBase" id="RU364006"/>
    </source>
</evidence>
<dbReference type="PROSITE" id="PS51747">
    <property type="entry name" value="CYT_DCMP_DEAMINASES_2"/>
    <property type="match status" value="1"/>
</dbReference>
<dbReference type="NCBIfam" id="TIGR01354">
    <property type="entry name" value="cyt_deam_tetra"/>
    <property type="match status" value="1"/>
</dbReference>
<dbReference type="InterPro" id="IPR050202">
    <property type="entry name" value="Cyt/Deoxycyt_deaminase"/>
</dbReference>
<dbReference type="Proteomes" id="UP000054886">
    <property type="component" value="Unassembled WGS sequence"/>
</dbReference>
<evidence type="ECO:0000256" key="10">
    <source>
        <dbReference type="PIRSR" id="PIRSR606262-1"/>
    </source>
</evidence>
<evidence type="ECO:0000313" key="16">
    <source>
        <dbReference type="Proteomes" id="UP000054886"/>
    </source>
</evidence>
<keyword evidence="7 12" id="KW-0862">Zinc</keyword>
<dbReference type="PANTHER" id="PTHR11644">
    <property type="entry name" value="CYTIDINE DEAMINASE"/>
    <property type="match status" value="1"/>
</dbReference>
<comment type="similarity">
    <text evidence="3 13">Belongs to the cytidine and deoxycytidylate deaminase family.</text>
</comment>
<evidence type="ECO:0000256" key="12">
    <source>
        <dbReference type="PIRSR" id="PIRSR606262-3"/>
    </source>
</evidence>
<evidence type="ECO:0000256" key="4">
    <source>
        <dbReference type="ARBA" id="ARBA00012783"/>
    </source>
</evidence>
<dbReference type="VEuPathDB" id="FungiDB:GVI51_G08107"/>
<dbReference type="VEuPathDB" id="FungiDB:CAGL0G08228g"/>
<accession>A0A0W0C9Z6</accession>
<evidence type="ECO:0000256" key="6">
    <source>
        <dbReference type="ARBA" id="ARBA00022801"/>
    </source>
</evidence>
<evidence type="ECO:0000256" key="7">
    <source>
        <dbReference type="ARBA" id="ARBA00022833"/>
    </source>
</evidence>
<dbReference type="GO" id="GO:0042802">
    <property type="term" value="F:identical protein binding"/>
    <property type="evidence" value="ECO:0007669"/>
    <property type="project" value="EnsemblFungi"/>
</dbReference>
<feature type="binding site" evidence="12">
    <location>
        <position position="133"/>
    </location>
    <ligand>
        <name>Zn(2+)</name>
        <dbReference type="ChEBI" id="CHEBI:29105"/>
        <note>catalytic</note>
    </ligand>
</feature>
<feature type="binding site" evidence="12">
    <location>
        <position position="92"/>
    </location>
    <ligand>
        <name>Zn(2+)</name>
        <dbReference type="ChEBI" id="CHEBI:29105"/>
        <note>catalytic</note>
    </ligand>
</feature>
<dbReference type="GO" id="GO:0005829">
    <property type="term" value="C:cytosol"/>
    <property type="evidence" value="ECO:0007669"/>
    <property type="project" value="TreeGrafter"/>
</dbReference>
<dbReference type="SUPFAM" id="SSF53927">
    <property type="entry name" value="Cytidine deaminase-like"/>
    <property type="match status" value="1"/>
</dbReference>
<proteinExistence type="inferred from homology"/>
<dbReference type="InterPro" id="IPR016193">
    <property type="entry name" value="Cytidine_deaminase-like"/>
</dbReference>
<evidence type="ECO:0000256" key="9">
    <source>
        <dbReference type="ARBA" id="ARBA00049558"/>
    </source>
</evidence>
<evidence type="ECO:0000313" key="15">
    <source>
        <dbReference type="EMBL" id="KTB06700.1"/>
    </source>
</evidence>
<keyword evidence="6 13" id="KW-0378">Hydrolase</keyword>
<dbReference type="EMBL" id="LLZZ01000109">
    <property type="protein sequence ID" value="KTB06700.1"/>
    <property type="molecule type" value="Genomic_DNA"/>
</dbReference>
<feature type="active site" description="Proton donor" evidence="10">
    <location>
        <position position="94"/>
    </location>
</feature>
<comment type="cofactor">
    <cofactor evidence="1 12 13">
        <name>Zn(2+)</name>
        <dbReference type="ChEBI" id="CHEBI:29105"/>
    </cofactor>
</comment>
<feature type="binding site" evidence="12">
    <location>
        <position position="130"/>
    </location>
    <ligand>
        <name>Zn(2+)</name>
        <dbReference type="ChEBI" id="CHEBI:29105"/>
        <note>catalytic</note>
    </ligand>
</feature>
<dbReference type="VEuPathDB" id="FungiDB:B1J91_G08228g"/>
<dbReference type="GO" id="GO:0006217">
    <property type="term" value="P:deoxycytidine catabolic process"/>
    <property type="evidence" value="ECO:0007669"/>
    <property type="project" value="EnsemblFungi"/>
</dbReference>
<comment type="catalytic activity">
    <reaction evidence="13">
        <text>2'-deoxycytidine + H2O + H(+) = 2'-deoxyuridine + NH4(+)</text>
        <dbReference type="Rhea" id="RHEA:13433"/>
        <dbReference type="ChEBI" id="CHEBI:15377"/>
        <dbReference type="ChEBI" id="CHEBI:15378"/>
        <dbReference type="ChEBI" id="CHEBI:15698"/>
        <dbReference type="ChEBI" id="CHEBI:16450"/>
        <dbReference type="ChEBI" id="CHEBI:28938"/>
        <dbReference type="EC" id="3.5.4.5"/>
    </reaction>
</comment>
<sequence length="180" mass="19778">MKRIDTRILQASTRRKCALCKAKTGNTWISVTDMEDSELELLRQGCLAAKDVSYSPYSRYRVGCCILVRDGERVIKVTGANVENASYGGTICAERVAITKAMTTVETRDPSQWVALGIMGDSLQDCISPCGICRQVIREFVNPKTGQVPIVMFNGDGSNYKKVSLEEILPMSFGPESLAL</sequence>
<comment type="catalytic activity">
    <reaction evidence="9 13">
        <text>cytidine + H2O + H(+) = uridine + NH4(+)</text>
        <dbReference type="Rhea" id="RHEA:16069"/>
        <dbReference type="ChEBI" id="CHEBI:15377"/>
        <dbReference type="ChEBI" id="CHEBI:15378"/>
        <dbReference type="ChEBI" id="CHEBI:16704"/>
        <dbReference type="ChEBI" id="CHEBI:17562"/>
        <dbReference type="ChEBI" id="CHEBI:28938"/>
        <dbReference type="EC" id="3.5.4.5"/>
    </reaction>
</comment>
<dbReference type="InterPro" id="IPR016192">
    <property type="entry name" value="APOBEC/CMP_deaminase_Zn-bd"/>
</dbReference>
<organism evidence="15 16">
    <name type="scientific">Candida glabrata</name>
    <name type="common">Yeast</name>
    <name type="synonym">Torulopsis glabrata</name>
    <dbReference type="NCBI Taxonomy" id="5478"/>
    <lineage>
        <taxon>Eukaryota</taxon>
        <taxon>Fungi</taxon>
        <taxon>Dikarya</taxon>
        <taxon>Ascomycota</taxon>
        <taxon>Saccharomycotina</taxon>
        <taxon>Saccharomycetes</taxon>
        <taxon>Saccharomycetales</taxon>
        <taxon>Saccharomycetaceae</taxon>
        <taxon>Nakaseomyces</taxon>
    </lineage>
</organism>
<evidence type="ECO:0000259" key="14">
    <source>
        <dbReference type="PROSITE" id="PS51747"/>
    </source>
</evidence>
<dbReference type="VEuPathDB" id="FungiDB:GWK60_G07975"/>
<dbReference type="CDD" id="cd01283">
    <property type="entry name" value="cytidine_deaminase"/>
    <property type="match status" value="1"/>
</dbReference>
<dbReference type="NCBIfam" id="NF004064">
    <property type="entry name" value="PRK05578.1"/>
    <property type="match status" value="1"/>
</dbReference>
<evidence type="ECO:0000256" key="3">
    <source>
        <dbReference type="ARBA" id="ARBA00006576"/>
    </source>
</evidence>
<feature type="binding site" evidence="11">
    <location>
        <begin position="81"/>
        <end position="87"/>
    </location>
    <ligand>
        <name>substrate</name>
    </ligand>
</feature>
<protein>
    <recommendedName>
        <fullName evidence="4 13">Cytidine deaminase</fullName>
        <ecNumber evidence="4 13">3.5.4.5</ecNumber>
    </recommendedName>
    <alternativeName>
        <fullName evidence="8 13">Cytidine aminohydrolase</fullName>
    </alternativeName>
</protein>
<dbReference type="InterPro" id="IPR006262">
    <property type="entry name" value="Cyt_deam_tetra"/>
</dbReference>
<dbReference type="InterPro" id="IPR002125">
    <property type="entry name" value="CMP_dCMP_dom"/>
</dbReference>
<evidence type="ECO:0000256" key="5">
    <source>
        <dbReference type="ARBA" id="ARBA00022723"/>
    </source>
</evidence>
<dbReference type="EC" id="3.5.4.5" evidence="4 13"/>
<feature type="domain" description="CMP/dCMP-type deaminase" evidence="14">
    <location>
        <begin position="37"/>
        <end position="176"/>
    </location>
</feature>
<comment type="caution">
    <text evidence="15">The sequence shown here is derived from an EMBL/GenBank/DDBJ whole genome shotgun (WGS) entry which is preliminary data.</text>
</comment>
<name>A0A0W0C9Z6_CANGB</name>
<reference evidence="15 16" key="1">
    <citation type="submission" date="2015-10" db="EMBL/GenBank/DDBJ databases">
        <title>Draft genomes sequences of Candida glabrata isolates 1A, 1B, 2A, 2B, 3A and 3B.</title>
        <authorList>
            <person name="Haavelsrud O.E."/>
            <person name="Gaustad P."/>
        </authorList>
    </citation>
    <scope>NUCLEOTIDE SEQUENCE [LARGE SCALE GENOMIC DNA]</scope>
    <source>
        <strain evidence="15">910700640</strain>
    </source>
</reference>
<dbReference type="GO" id="GO:0008270">
    <property type="term" value="F:zinc ion binding"/>
    <property type="evidence" value="ECO:0007669"/>
    <property type="project" value="UniProtKB-UniRule"/>
</dbReference>
<gene>
    <name evidence="15" type="ORF">AO440_001824</name>
</gene>
<dbReference type="GO" id="GO:0008655">
    <property type="term" value="P:pyrimidine-containing compound salvage"/>
    <property type="evidence" value="ECO:0007669"/>
    <property type="project" value="EnsemblFungi"/>
</dbReference>
<dbReference type="GO" id="GO:0005634">
    <property type="term" value="C:nucleus"/>
    <property type="evidence" value="ECO:0007669"/>
    <property type="project" value="EnsemblFungi"/>
</dbReference>
<evidence type="ECO:0000256" key="11">
    <source>
        <dbReference type="PIRSR" id="PIRSR606262-2"/>
    </source>
</evidence>
<evidence type="ECO:0000256" key="2">
    <source>
        <dbReference type="ARBA" id="ARBA00003949"/>
    </source>
</evidence>
<dbReference type="Pfam" id="PF00383">
    <property type="entry name" value="dCMP_cyt_deam_1"/>
    <property type="match status" value="1"/>
</dbReference>
<dbReference type="PANTHER" id="PTHR11644:SF2">
    <property type="entry name" value="CYTIDINE DEAMINASE"/>
    <property type="match status" value="1"/>
</dbReference>
<dbReference type="Gene3D" id="3.40.140.10">
    <property type="entry name" value="Cytidine Deaminase, domain 2"/>
    <property type="match status" value="1"/>
</dbReference>
<dbReference type="PROSITE" id="PS00903">
    <property type="entry name" value="CYT_DCMP_DEAMINASES_1"/>
    <property type="match status" value="1"/>
</dbReference>
<keyword evidence="5 12" id="KW-0479">Metal-binding</keyword>
<comment type="function">
    <text evidence="2 13">This enzyme scavenges exogenous and endogenous cytidine and 2'-deoxycytidine for UMP synthesis.</text>
</comment>
<evidence type="ECO:0000256" key="8">
    <source>
        <dbReference type="ARBA" id="ARBA00032005"/>
    </source>
</evidence>
<dbReference type="AlphaFoldDB" id="A0A0W0C9Z6"/>
<evidence type="ECO:0000256" key="1">
    <source>
        <dbReference type="ARBA" id="ARBA00001947"/>
    </source>
</evidence>
<dbReference type="GO" id="GO:0004126">
    <property type="term" value="F:cytidine deaminase activity"/>
    <property type="evidence" value="ECO:0007669"/>
    <property type="project" value="UniProtKB-UniRule"/>
</dbReference>
<dbReference type="GO" id="GO:0006216">
    <property type="term" value="P:cytidine catabolic process"/>
    <property type="evidence" value="ECO:0007669"/>
    <property type="project" value="EnsemblFungi"/>
</dbReference>